<keyword evidence="6" id="KW-1185">Reference proteome</keyword>
<dbReference type="InterPro" id="IPR011006">
    <property type="entry name" value="CheY-like_superfamily"/>
</dbReference>
<dbReference type="RefSeq" id="WP_109038496.1">
    <property type="nucleotide sequence ID" value="NZ_CP029211.1"/>
</dbReference>
<keyword evidence="5" id="KW-0614">Plasmid</keyword>
<evidence type="ECO:0000313" key="5">
    <source>
        <dbReference type="EMBL" id="AWI55382.1"/>
    </source>
</evidence>
<dbReference type="SMART" id="SM00421">
    <property type="entry name" value="HTH_LUXR"/>
    <property type="match status" value="1"/>
</dbReference>
<dbReference type="PROSITE" id="PS50043">
    <property type="entry name" value="HTH_LUXR_2"/>
    <property type="match status" value="1"/>
</dbReference>
<dbReference type="PROSITE" id="PS50110">
    <property type="entry name" value="RESPONSE_REGULATORY"/>
    <property type="match status" value="1"/>
</dbReference>
<dbReference type="PANTHER" id="PTHR43214">
    <property type="entry name" value="TWO-COMPONENT RESPONSE REGULATOR"/>
    <property type="match status" value="1"/>
</dbReference>
<accession>A0A2U8FWE0</accession>
<dbReference type="SMART" id="SM00448">
    <property type="entry name" value="REC"/>
    <property type="match status" value="1"/>
</dbReference>
<evidence type="ECO:0000256" key="1">
    <source>
        <dbReference type="ARBA" id="ARBA00023125"/>
    </source>
</evidence>
<evidence type="ECO:0000313" key="6">
    <source>
        <dbReference type="Proteomes" id="UP000244892"/>
    </source>
</evidence>
<dbReference type="InterPro" id="IPR000792">
    <property type="entry name" value="Tscrpt_reg_LuxR_C"/>
</dbReference>
<dbReference type="EMBL" id="CP029211">
    <property type="protein sequence ID" value="AWI55382.1"/>
    <property type="molecule type" value="Genomic_DNA"/>
</dbReference>
<evidence type="ECO:0000259" key="4">
    <source>
        <dbReference type="PROSITE" id="PS50110"/>
    </source>
</evidence>
<geneLocation type="plasmid" evidence="6">
    <name>ptb101</name>
</geneLocation>
<keyword evidence="2" id="KW-0597">Phosphoprotein</keyword>
<dbReference type="PRINTS" id="PR00038">
    <property type="entry name" value="HTHLUXR"/>
</dbReference>
<dbReference type="AlphaFoldDB" id="A0A2U8FWE0"/>
<dbReference type="GO" id="GO:0006355">
    <property type="term" value="P:regulation of DNA-templated transcription"/>
    <property type="evidence" value="ECO:0007669"/>
    <property type="project" value="InterPro"/>
</dbReference>
<dbReference type="Gene3D" id="3.40.50.2300">
    <property type="match status" value="1"/>
</dbReference>
<dbReference type="InterPro" id="IPR001789">
    <property type="entry name" value="Sig_transdc_resp-reg_receiver"/>
</dbReference>
<dbReference type="KEGG" id="aon:DEH84_17450"/>
<dbReference type="InterPro" id="IPR016032">
    <property type="entry name" value="Sig_transdc_resp-reg_C-effctor"/>
</dbReference>
<dbReference type="OrthoDB" id="9816469at2"/>
<organism evidence="5 6">
    <name type="scientific">Aquabacterium olei</name>
    <dbReference type="NCBI Taxonomy" id="1296669"/>
    <lineage>
        <taxon>Bacteria</taxon>
        <taxon>Pseudomonadati</taxon>
        <taxon>Pseudomonadota</taxon>
        <taxon>Betaproteobacteria</taxon>
        <taxon>Burkholderiales</taxon>
        <taxon>Aquabacterium</taxon>
    </lineage>
</organism>
<name>A0A2U8FWE0_9BURK</name>
<dbReference type="SUPFAM" id="SSF46894">
    <property type="entry name" value="C-terminal effector domain of the bipartite response regulators"/>
    <property type="match status" value="1"/>
</dbReference>
<feature type="domain" description="Response regulatory" evidence="4">
    <location>
        <begin position="4"/>
        <end position="120"/>
    </location>
</feature>
<protein>
    <submittedName>
        <fullName evidence="5">Two-component system response regulator NarL</fullName>
    </submittedName>
</protein>
<dbReference type="Proteomes" id="UP000244892">
    <property type="component" value="Plasmid pTB101"/>
</dbReference>
<reference evidence="5 6" key="1">
    <citation type="submission" date="2018-05" db="EMBL/GenBank/DDBJ databases">
        <title>complete genome sequence of Aquabacterium olei NBRC 110486.</title>
        <authorList>
            <person name="Tang B."/>
            <person name="Chang J."/>
            <person name="Zhang L."/>
            <person name="Yang H."/>
        </authorList>
    </citation>
    <scope>NUCLEOTIDE SEQUENCE [LARGE SCALE GENOMIC DNA]</scope>
    <source>
        <strain evidence="5 6">NBRC 110486</strain>
        <plasmid evidence="6">Plasmid ptb101</plasmid>
    </source>
</reference>
<proteinExistence type="predicted"/>
<dbReference type="Pfam" id="PF00072">
    <property type="entry name" value="Response_reg"/>
    <property type="match status" value="1"/>
</dbReference>
<feature type="domain" description="HTH luxR-type" evidence="3">
    <location>
        <begin position="142"/>
        <end position="207"/>
    </location>
</feature>
<feature type="modified residue" description="4-aspartylphosphate" evidence="2">
    <location>
        <position position="55"/>
    </location>
</feature>
<dbReference type="CDD" id="cd06170">
    <property type="entry name" value="LuxR_C_like"/>
    <property type="match status" value="1"/>
</dbReference>
<evidence type="ECO:0000256" key="2">
    <source>
        <dbReference type="PROSITE-ProRule" id="PRU00169"/>
    </source>
</evidence>
<sequence>MTSSVLLIDDHPLFRSGVAQLVQGDPDLTLAGQAGDGPAGIALALSLKPDLVLIDLNMKQMNGIEVLRALKAAGCAARCVMLTVSDDGKDVLEAMRAGADGYLLKDLEPEELCLNIKRAVLGSTVIESCLAGLLVDALKAPPQVDVGSLTEREREILGLLVDGMSNKQIARVLGIADTTVKVHIKHLLRKLNVRSRLEAAVWGFQNPQFRLAQAPG</sequence>
<dbReference type="Pfam" id="PF00196">
    <property type="entry name" value="GerE"/>
    <property type="match status" value="1"/>
</dbReference>
<dbReference type="PROSITE" id="PS00622">
    <property type="entry name" value="HTH_LUXR_1"/>
    <property type="match status" value="1"/>
</dbReference>
<dbReference type="PANTHER" id="PTHR43214:SF38">
    <property type="entry name" value="NITRATE_NITRITE RESPONSE REGULATOR PROTEIN NARL"/>
    <property type="match status" value="1"/>
</dbReference>
<gene>
    <name evidence="5" type="ORF">DEH84_17450</name>
</gene>
<keyword evidence="1" id="KW-0238">DNA-binding</keyword>
<dbReference type="GO" id="GO:0000160">
    <property type="term" value="P:phosphorelay signal transduction system"/>
    <property type="evidence" value="ECO:0007669"/>
    <property type="project" value="InterPro"/>
</dbReference>
<dbReference type="NCBIfam" id="NF007935">
    <property type="entry name" value="PRK10651.1"/>
    <property type="match status" value="1"/>
</dbReference>
<dbReference type="SUPFAM" id="SSF52172">
    <property type="entry name" value="CheY-like"/>
    <property type="match status" value="1"/>
</dbReference>
<evidence type="ECO:0000259" key="3">
    <source>
        <dbReference type="PROSITE" id="PS50043"/>
    </source>
</evidence>
<dbReference type="InterPro" id="IPR039420">
    <property type="entry name" value="WalR-like"/>
</dbReference>
<dbReference type="GO" id="GO:0003677">
    <property type="term" value="F:DNA binding"/>
    <property type="evidence" value="ECO:0007669"/>
    <property type="project" value="UniProtKB-KW"/>
</dbReference>